<evidence type="ECO:0000313" key="3">
    <source>
        <dbReference type="EMBL" id="OLP76992.1"/>
    </source>
</evidence>
<feature type="transmembrane region" description="Helical" evidence="1">
    <location>
        <begin position="364"/>
        <end position="384"/>
    </location>
</feature>
<dbReference type="AlphaFoldDB" id="A0A1Q9C252"/>
<keyword evidence="2" id="KW-0732">Signal</keyword>
<evidence type="ECO:0000256" key="1">
    <source>
        <dbReference type="SAM" id="Phobius"/>
    </source>
</evidence>
<protein>
    <submittedName>
        <fullName evidence="3">Uncharacterized protein</fullName>
    </submittedName>
</protein>
<dbReference type="OrthoDB" id="409390at2759"/>
<evidence type="ECO:0000313" key="4">
    <source>
        <dbReference type="Proteomes" id="UP000186817"/>
    </source>
</evidence>
<feature type="transmembrane region" description="Helical" evidence="1">
    <location>
        <begin position="647"/>
        <end position="669"/>
    </location>
</feature>
<accession>A0A1Q9C252</accession>
<keyword evidence="1" id="KW-0812">Transmembrane</keyword>
<keyword evidence="4" id="KW-1185">Reference proteome</keyword>
<dbReference type="Proteomes" id="UP000186817">
    <property type="component" value="Unassembled WGS sequence"/>
</dbReference>
<feature type="transmembrane region" description="Helical" evidence="1">
    <location>
        <begin position="743"/>
        <end position="767"/>
    </location>
</feature>
<keyword evidence="1" id="KW-1133">Transmembrane helix</keyword>
<evidence type="ECO:0000256" key="2">
    <source>
        <dbReference type="SAM" id="SignalP"/>
    </source>
</evidence>
<feature type="chain" id="PRO_5012841853" evidence="2">
    <location>
        <begin position="23"/>
        <end position="912"/>
    </location>
</feature>
<name>A0A1Q9C252_SYMMI</name>
<dbReference type="EMBL" id="LSRX01001871">
    <property type="protein sequence ID" value="OLP76992.1"/>
    <property type="molecule type" value="Genomic_DNA"/>
</dbReference>
<keyword evidence="1" id="KW-0472">Membrane</keyword>
<dbReference type="InterPro" id="IPR036259">
    <property type="entry name" value="MFS_trans_sf"/>
</dbReference>
<feature type="transmembrane region" description="Helical" evidence="1">
    <location>
        <begin position="828"/>
        <end position="849"/>
    </location>
</feature>
<comment type="caution">
    <text evidence="3">The sequence shown here is derived from an EMBL/GenBank/DDBJ whole genome shotgun (WGS) entry which is preliminary data.</text>
</comment>
<proteinExistence type="predicted"/>
<feature type="transmembrane region" description="Helical" evidence="1">
    <location>
        <begin position="623"/>
        <end position="641"/>
    </location>
</feature>
<organism evidence="3 4">
    <name type="scientific">Symbiodinium microadriaticum</name>
    <name type="common">Dinoflagellate</name>
    <name type="synonym">Zooxanthella microadriatica</name>
    <dbReference type="NCBI Taxonomy" id="2951"/>
    <lineage>
        <taxon>Eukaryota</taxon>
        <taxon>Sar</taxon>
        <taxon>Alveolata</taxon>
        <taxon>Dinophyceae</taxon>
        <taxon>Suessiales</taxon>
        <taxon>Symbiodiniaceae</taxon>
        <taxon>Symbiodinium</taxon>
    </lineage>
</organism>
<sequence length="912" mass="98315">MTSVTWLGGFCGICALCAGVSADCLSSIQVVDQFLSEAEVGILKSTSGDEIQHQGIQQRLKEALGGNVVVKGIPSSRKTADVAKHQDQWSSKRIVEGKAGVVYLESAADGGNLGSILFEDPGSKAVKEVEVVPGRLITWDNHLCLHGFRARHDGPRQILDQQPFEEPELVDVDAINADGCKPWCLKKRSFLNPLCRRCFRKARKYYYGPAPPPATTTGVKVAVPVQGGVTVTVTTTTTIGLKTVVNSAVKLAAVPDEMVAPVPVQGGARERRRAEHGQLTPHEVDAVHFMQFRTSRRSGCWALSALQSNPILHPVFDAALGSFTEAGRPELDCSSWSASQTAVGWPTAHPGPCLAEALRRSRQWLSALIELLLPVALMGLLIWIRNEVTTTDVPAKTYVDSPENNPTYFPSDAMDIASIPGLPPAFRAQLQALCGSPGSALCPEIFAQNWGLRKEHYTGASQVKTQLILSVCIISTMVADMMDQPYARSLVQCDVPVNTTEGAEFSGSKLCGNRLHVIGVGAEVSGWGQSFGNAGRLFITLFLSGLADYGRRRAALLGQFLATLSAVLFASAQFLPTSLSFPSYILGKGLQGMSGLGILQEIITGDVALQLNDTVAVYGRRQVLHSCILVMIVPINLYVQWVEMTDFTYISAVVVVLNLSALTLLSLFFPETLASKKEKKDIRQFSILGLVKDEMQNFRSLIQSHDYISLRMAEEVVSKMAALDAIGLAFLMANFNFSQFDALVFTSLPAILGGFLGIPMPLIGLALHLPLSGIQAVGQGIEIRLVQQENNAKFQAMCQMLGFLCGSITSGLYPQLFNAEASTYGGKVLPYAVSAFINALSIPVFLFLTGPMMLAECEKVDKEARSNEAGDCDQEAFMQGGSALDGLLLVHLAMQGQRLGIVGRLVSTSDAQ</sequence>
<dbReference type="SUPFAM" id="SSF103473">
    <property type="entry name" value="MFS general substrate transporter"/>
    <property type="match status" value="1"/>
</dbReference>
<feature type="signal peptide" evidence="2">
    <location>
        <begin position="1"/>
        <end position="22"/>
    </location>
</feature>
<reference evidence="3 4" key="1">
    <citation type="submission" date="2016-02" db="EMBL/GenBank/DDBJ databases">
        <title>Genome analysis of coral dinoflagellate symbionts highlights evolutionary adaptations to a symbiotic lifestyle.</title>
        <authorList>
            <person name="Aranda M."/>
            <person name="Li Y."/>
            <person name="Liew Y.J."/>
            <person name="Baumgarten S."/>
            <person name="Simakov O."/>
            <person name="Wilson M."/>
            <person name="Piel J."/>
            <person name="Ashoor H."/>
            <person name="Bougouffa S."/>
            <person name="Bajic V.B."/>
            <person name="Ryu T."/>
            <person name="Ravasi T."/>
            <person name="Bayer T."/>
            <person name="Micklem G."/>
            <person name="Kim H."/>
            <person name="Bhak J."/>
            <person name="Lajeunesse T.C."/>
            <person name="Voolstra C.R."/>
        </authorList>
    </citation>
    <scope>NUCLEOTIDE SEQUENCE [LARGE SCALE GENOMIC DNA]</scope>
    <source>
        <strain evidence="3 4">CCMP2467</strain>
    </source>
</reference>
<gene>
    <name evidence="3" type="ORF">AK812_SmicGene43002</name>
</gene>